<feature type="compositionally biased region" description="Polar residues" evidence="1">
    <location>
        <begin position="362"/>
        <end position="377"/>
    </location>
</feature>
<dbReference type="GO" id="GO:0005886">
    <property type="term" value="C:plasma membrane"/>
    <property type="evidence" value="ECO:0007669"/>
    <property type="project" value="TreeGrafter"/>
</dbReference>
<dbReference type="GO" id="GO:0009626">
    <property type="term" value="P:plant-type hypersensitive response"/>
    <property type="evidence" value="ECO:0007669"/>
    <property type="project" value="TreeGrafter"/>
</dbReference>
<comment type="caution">
    <text evidence="2">The sequence shown here is derived from an EMBL/GenBank/DDBJ whole genome shotgun (WGS) entry which is preliminary data.</text>
</comment>
<dbReference type="AlphaFoldDB" id="A0A2U1N3M2"/>
<gene>
    <name evidence="2" type="ORF">CTI12_AA303250</name>
</gene>
<dbReference type="OrthoDB" id="5590848at2759"/>
<feature type="region of interest" description="Disordered" evidence="1">
    <location>
        <begin position="358"/>
        <end position="384"/>
    </location>
</feature>
<evidence type="ECO:0000256" key="1">
    <source>
        <dbReference type="SAM" id="MobiDB-lite"/>
    </source>
</evidence>
<name>A0A2U1N3M2_ARTAN</name>
<dbReference type="InterPro" id="IPR044663">
    <property type="entry name" value="CAD1/NSL1-like"/>
</dbReference>
<dbReference type="PANTHER" id="PTHR33199:SF2">
    <property type="entry name" value="OS02G0475300 PROTEIN"/>
    <property type="match status" value="1"/>
</dbReference>
<proteinExistence type="predicted"/>
<sequence length="405" mass="46629">MFTHFSQIVAEKPALEDLQCFLEFQVPRLWAPMFGELLFRHQRRKTSCPRFQFNFMGPKIYIRTTQVLKRHHVLEVSLIERHFKINISDIPNLDRVPKFIANKLSLSLMNKDADNYMCWPSTDSGGGRRKILRKEGDKGGQKHAQQKSREEMNEKIEGCRTFEEDDDILLSLWVKILWSSRVQLSLMLHPLNNRFCSVVGIPVISWIFDFTYKMVSECLTFKGIVFLVEHTNICMRPVDLGKSVSVDPFLISKPETLLLSSRTVSLKISTPSGSPTEDFTQAMFFLSKDCTHAKLRLHKASADCTFLSKYLVQVQLHTSVTDCTQVHRFAPKCTDCTQADCTQVTQVKQIVPKRAQIAPKPSETQVSHSTHVTQDCTQVKHKPQVKHNKDLRLPKCLIHHLTHQR</sequence>
<keyword evidence="3" id="KW-1185">Reference proteome</keyword>
<protein>
    <submittedName>
        <fullName evidence="2">Membrane attack complex component/perforin (MACPF) domain-containing protein</fullName>
    </submittedName>
</protein>
<dbReference type="GO" id="GO:2000031">
    <property type="term" value="P:regulation of salicylic acid mediated signaling pathway"/>
    <property type="evidence" value="ECO:0007669"/>
    <property type="project" value="InterPro"/>
</dbReference>
<dbReference type="EMBL" id="PKPP01003704">
    <property type="protein sequence ID" value="PWA68108.1"/>
    <property type="molecule type" value="Genomic_DNA"/>
</dbReference>
<organism evidence="2 3">
    <name type="scientific">Artemisia annua</name>
    <name type="common">Sweet wormwood</name>
    <dbReference type="NCBI Taxonomy" id="35608"/>
    <lineage>
        <taxon>Eukaryota</taxon>
        <taxon>Viridiplantae</taxon>
        <taxon>Streptophyta</taxon>
        <taxon>Embryophyta</taxon>
        <taxon>Tracheophyta</taxon>
        <taxon>Spermatophyta</taxon>
        <taxon>Magnoliopsida</taxon>
        <taxon>eudicotyledons</taxon>
        <taxon>Gunneridae</taxon>
        <taxon>Pentapetalae</taxon>
        <taxon>asterids</taxon>
        <taxon>campanulids</taxon>
        <taxon>Asterales</taxon>
        <taxon>Asteraceae</taxon>
        <taxon>Asteroideae</taxon>
        <taxon>Anthemideae</taxon>
        <taxon>Artemisiinae</taxon>
        <taxon>Artemisia</taxon>
    </lineage>
</organism>
<accession>A0A2U1N3M2</accession>
<dbReference type="PANTHER" id="PTHR33199">
    <property type="entry name" value="MACPF DOMAIN-CONTAINING PROTEIN CAD1"/>
    <property type="match status" value="1"/>
</dbReference>
<feature type="region of interest" description="Disordered" evidence="1">
    <location>
        <begin position="125"/>
        <end position="152"/>
    </location>
</feature>
<evidence type="ECO:0000313" key="3">
    <source>
        <dbReference type="Proteomes" id="UP000245207"/>
    </source>
</evidence>
<reference evidence="2 3" key="1">
    <citation type="journal article" date="2018" name="Mol. Plant">
        <title>The genome of Artemisia annua provides insight into the evolution of Asteraceae family and artemisinin biosynthesis.</title>
        <authorList>
            <person name="Shen Q."/>
            <person name="Zhang L."/>
            <person name="Liao Z."/>
            <person name="Wang S."/>
            <person name="Yan T."/>
            <person name="Shi P."/>
            <person name="Liu M."/>
            <person name="Fu X."/>
            <person name="Pan Q."/>
            <person name="Wang Y."/>
            <person name="Lv Z."/>
            <person name="Lu X."/>
            <person name="Zhang F."/>
            <person name="Jiang W."/>
            <person name="Ma Y."/>
            <person name="Chen M."/>
            <person name="Hao X."/>
            <person name="Li L."/>
            <person name="Tang Y."/>
            <person name="Lv G."/>
            <person name="Zhou Y."/>
            <person name="Sun X."/>
            <person name="Brodelius P.E."/>
            <person name="Rose J.K.C."/>
            <person name="Tang K."/>
        </authorList>
    </citation>
    <scope>NUCLEOTIDE SEQUENCE [LARGE SCALE GENOMIC DNA]</scope>
    <source>
        <strain evidence="3">cv. Huhao1</strain>
        <tissue evidence="2">Leaf</tissue>
    </source>
</reference>
<evidence type="ECO:0000313" key="2">
    <source>
        <dbReference type="EMBL" id="PWA68108.1"/>
    </source>
</evidence>
<dbReference type="Proteomes" id="UP000245207">
    <property type="component" value="Unassembled WGS sequence"/>
</dbReference>